<keyword evidence="3" id="KW-0813">Transport</keyword>
<comment type="similarity">
    <text evidence="2">Belongs to the EamA transporter family.</text>
</comment>
<evidence type="ECO:0000256" key="8">
    <source>
        <dbReference type="SAM" id="Phobius"/>
    </source>
</evidence>
<feature type="transmembrane region" description="Helical" evidence="8">
    <location>
        <begin position="270"/>
        <end position="290"/>
    </location>
</feature>
<evidence type="ECO:0000256" key="1">
    <source>
        <dbReference type="ARBA" id="ARBA00004651"/>
    </source>
</evidence>
<dbReference type="EMBL" id="JBHLTM010000002">
    <property type="protein sequence ID" value="MFC0682973.1"/>
    <property type="molecule type" value="Genomic_DNA"/>
</dbReference>
<feature type="transmembrane region" description="Helical" evidence="8">
    <location>
        <begin position="243"/>
        <end position="264"/>
    </location>
</feature>
<evidence type="ECO:0000256" key="4">
    <source>
        <dbReference type="ARBA" id="ARBA00022475"/>
    </source>
</evidence>
<feature type="transmembrane region" description="Helical" evidence="8">
    <location>
        <begin position="212"/>
        <end position="231"/>
    </location>
</feature>
<dbReference type="NCBIfam" id="TIGR00688">
    <property type="entry name" value="rarD"/>
    <property type="match status" value="1"/>
</dbReference>
<proteinExistence type="inferred from homology"/>
<accession>A0ABV6S4C2</accession>
<evidence type="ECO:0000313" key="10">
    <source>
        <dbReference type="EMBL" id="MFC0682973.1"/>
    </source>
</evidence>
<evidence type="ECO:0000256" key="7">
    <source>
        <dbReference type="ARBA" id="ARBA00023136"/>
    </source>
</evidence>
<feature type="transmembrane region" description="Helical" evidence="8">
    <location>
        <begin position="12"/>
        <end position="29"/>
    </location>
</feature>
<keyword evidence="6 8" id="KW-1133">Transmembrane helix</keyword>
<feature type="transmembrane region" description="Helical" evidence="8">
    <location>
        <begin position="130"/>
        <end position="146"/>
    </location>
</feature>
<dbReference type="InterPro" id="IPR037185">
    <property type="entry name" value="EmrE-like"/>
</dbReference>
<feature type="transmembrane region" description="Helical" evidence="8">
    <location>
        <begin position="74"/>
        <end position="95"/>
    </location>
</feature>
<dbReference type="SUPFAM" id="SSF103481">
    <property type="entry name" value="Multidrug resistance efflux transporter EmrE"/>
    <property type="match status" value="2"/>
</dbReference>
<reference evidence="10 11" key="1">
    <citation type="submission" date="2024-09" db="EMBL/GenBank/DDBJ databases">
        <authorList>
            <person name="Sun Q."/>
            <person name="Mori K."/>
        </authorList>
    </citation>
    <scope>NUCLEOTIDE SEQUENCE [LARGE SCALE GENOMIC DNA]</scope>
    <source>
        <strain evidence="10 11">CICC 11035S</strain>
    </source>
</reference>
<keyword evidence="5 8" id="KW-0812">Transmembrane</keyword>
<feature type="domain" description="EamA" evidence="9">
    <location>
        <begin position="11"/>
        <end position="145"/>
    </location>
</feature>
<evidence type="ECO:0000259" key="9">
    <source>
        <dbReference type="Pfam" id="PF00892"/>
    </source>
</evidence>
<keyword evidence="11" id="KW-1185">Reference proteome</keyword>
<organism evidence="10 11">
    <name type="scientific">Novosphingobium clariflavum</name>
    <dbReference type="NCBI Taxonomy" id="2029884"/>
    <lineage>
        <taxon>Bacteria</taxon>
        <taxon>Pseudomonadati</taxon>
        <taxon>Pseudomonadota</taxon>
        <taxon>Alphaproteobacteria</taxon>
        <taxon>Sphingomonadales</taxon>
        <taxon>Sphingomonadaceae</taxon>
        <taxon>Novosphingobium</taxon>
    </lineage>
</organism>
<dbReference type="Pfam" id="PF00892">
    <property type="entry name" value="EamA"/>
    <property type="match status" value="1"/>
</dbReference>
<evidence type="ECO:0000256" key="6">
    <source>
        <dbReference type="ARBA" id="ARBA00022989"/>
    </source>
</evidence>
<sequence length="299" mass="31969">MPNPLPRRSGGLAQALGAYFVWCLFPLYFAALHEVSAFEVVAWRILFTLPFCLLTIAALKQGAELRAALTTPRILGALALSGLLIGINWSIYVIAVASGHILAASLGYYINPLVNVLAATVFLREKLSRLQWLAMALAAIGVAMLAKGALDTLWISLSLALSFAGYGLTRKLAPVTALPGLTVETLVLLIPAIGVLAWQVTSGAGLAMGSSLRIDLLLACAGPITGVPLLLFASAARKLDFSLLGFIQFITPTGVFLMGLIAFHEPFQSSQLLCFLFIWTAIAIFCWDLLRRRRSAAAA</sequence>
<evidence type="ECO:0000313" key="11">
    <source>
        <dbReference type="Proteomes" id="UP001589858"/>
    </source>
</evidence>
<feature type="transmembrane region" description="Helical" evidence="8">
    <location>
        <begin position="181"/>
        <end position="200"/>
    </location>
</feature>
<protein>
    <submittedName>
        <fullName evidence="10">EamA family transporter RarD</fullName>
    </submittedName>
</protein>
<dbReference type="InterPro" id="IPR000620">
    <property type="entry name" value="EamA_dom"/>
</dbReference>
<dbReference type="PANTHER" id="PTHR22911">
    <property type="entry name" value="ACYL-MALONYL CONDENSING ENZYME-RELATED"/>
    <property type="match status" value="1"/>
</dbReference>
<comment type="subcellular location">
    <subcellularLocation>
        <location evidence="1">Cell membrane</location>
        <topology evidence="1">Multi-pass membrane protein</topology>
    </subcellularLocation>
</comment>
<evidence type="ECO:0000256" key="5">
    <source>
        <dbReference type="ARBA" id="ARBA00022692"/>
    </source>
</evidence>
<dbReference type="PANTHER" id="PTHR22911:SF137">
    <property type="entry name" value="SOLUTE CARRIER FAMILY 35 MEMBER G2-RELATED"/>
    <property type="match status" value="1"/>
</dbReference>
<comment type="caution">
    <text evidence="10">The sequence shown here is derived from an EMBL/GenBank/DDBJ whole genome shotgun (WGS) entry which is preliminary data.</text>
</comment>
<evidence type="ECO:0000256" key="3">
    <source>
        <dbReference type="ARBA" id="ARBA00022448"/>
    </source>
</evidence>
<gene>
    <name evidence="10" type="primary">rarD</name>
    <name evidence="10" type="ORF">ACFFF8_00020</name>
</gene>
<dbReference type="Proteomes" id="UP001589858">
    <property type="component" value="Unassembled WGS sequence"/>
</dbReference>
<keyword evidence="4" id="KW-1003">Cell membrane</keyword>
<feature type="transmembrane region" description="Helical" evidence="8">
    <location>
        <begin position="101"/>
        <end position="123"/>
    </location>
</feature>
<name>A0ABV6S4C2_9SPHN</name>
<keyword evidence="7 8" id="KW-0472">Membrane</keyword>
<evidence type="ECO:0000256" key="2">
    <source>
        <dbReference type="ARBA" id="ARBA00007362"/>
    </source>
</evidence>
<feature type="transmembrane region" description="Helical" evidence="8">
    <location>
        <begin position="41"/>
        <end position="62"/>
    </location>
</feature>
<dbReference type="RefSeq" id="WP_267222768.1">
    <property type="nucleotide sequence ID" value="NZ_JAPCWC010000018.1"/>
</dbReference>
<dbReference type="InterPro" id="IPR004626">
    <property type="entry name" value="RarD"/>
</dbReference>